<organism evidence="2 3">
    <name type="scientific">Cicer arietinum</name>
    <name type="common">Chickpea</name>
    <name type="synonym">Garbanzo</name>
    <dbReference type="NCBI Taxonomy" id="3827"/>
    <lineage>
        <taxon>Eukaryota</taxon>
        <taxon>Viridiplantae</taxon>
        <taxon>Streptophyta</taxon>
        <taxon>Embryophyta</taxon>
        <taxon>Tracheophyta</taxon>
        <taxon>Spermatophyta</taxon>
        <taxon>Magnoliopsida</taxon>
        <taxon>eudicotyledons</taxon>
        <taxon>Gunneridae</taxon>
        <taxon>Pentapetalae</taxon>
        <taxon>rosids</taxon>
        <taxon>fabids</taxon>
        <taxon>Fabales</taxon>
        <taxon>Fabaceae</taxon>
        <taxon>Papilionoideae</taxon>
        <taxon>50 kb inversion clade</taxon>
        <taxon>NPAAA clade</taxon>
        <taxon>Hologalegina</taxon>
        <taxon>IRL clade</taxon>
        <taxon>Cicereae</taxon>
        <taxon>Cicer</taxon>
    </lineage>
</organism>
<dbReference type="PANTHER" id="PTHR11373:SF4">
    <property type="entry name" value="DEOXYNUCLEOSIDE TRIPHOSPHATE TRIPHOSPHOHYDROLASE SAMHD1"/>
    <property type="match status" value="1"/>
</dbReference>
<dbReference type="AlphaFoldDB" id="A0A3Q7XLT5"/>
<name>A0A3Q7XLT5_CICAR</name>
<protein>
    <submittedName>
        <fullName evidence="3">Deoxynucleoside triphosphate triphosphohydrolase SAMHD1-like</fullName>
    </submittedName>
</protein>
<sequence>CNGQAALTTSCFNCNLFPPHVREPPHGQHNGTINLDKRAAASAPLLAAGLWPPLSDCLHGRSSLSPLCSPQIALLLCSKGLTHLVYPGAVHSRFEHSLGVYWIAGQSVEKLNNYQGSELGIDKFDIQTVKLAGLMHDVGHGPLSHLFEREFLPQVMSVSDWSHEQMSVNMVDHIVEEHRIDIDPQMLKRVKEMILASSEFALPRGSSEKSFLYDIVANGRNGIDVDRFDYNARDCRASGVGCNFEFQRLLETMRVLDDEICYCANDYLTIHKLFATHAVLYRTIYTHPKVKAIELMVVDAFVQANDYLQISSSIQDLGEYWKLDELRVMIHSGKQVSSSLKLKPRVSRL</sequence>
<dbReference type="Pfam" id="PF01966">
    <property type="entry name" value="HD"/>
    <property type="match status" value="1"/>
</dbReference>
<dbReference type="RefSeq" id="XP_027187623.1">
    <property type="nucleotide sequence ID" value="XM_027331822.1"/>
</dbReference>
<evidence type="ECO:0000313" key="2">
    <source>
        <dbReference type="Proteomes" id="UP000087171"/>
    </source>
</evidence>
<evidence type="ECO:0000313" key="3">
    <source>
        <dbReference type="RefSeq" id="XP_027187623.1"/>
    </source>
</evidence>
<dbReference type="GO" id="GO:0006203">
    <property type="term" value="P:dGTP catabolic process"/>
    <property type="evidence" value="ECO:0007669"/>
    <property type="project" value="TreeGrafter"/>
</dbReference>
<dbReference type="Proteomes" id="UP000087171">
    <property type="component" value="Chromosome Ca2"/>
</dbReference>
<dbReference type="SMART" id="SM00471">
    <property type="entry name" value="HDc"/>
    <property type="match status" value="1"/>
</dbReference>
<dbReference type="PaxDb" id="3827-XP_004489292.1"/>
<keyword evidence="2" id="KW-1185">Reference proteome</keyword>
<dbReference type="GO" id="GO:0008832">
    <property type="term" value="F:dGTPase activity"/>
    <property type="evidence" value="ECO:0007669"/>
    <property type="project" value="TreeGrafter"/>
</dbReference>
<reference evidence="2" key="1">
    <citation type="journal article" date="2013" name="Nat. Biotechnol.">
        <title>Draft genome sequence of chickpea (Cicer arietinum) provides a resource for trait improvement.</title>
        <authorList>
            <person name="Varshney R.K."/>
            <person name="Song C."/>
            <person name="Saxena R.K."/>
            <person name="Azam S."/>
            <person name="Yu S."/>
            <person name="Sharpe A.G."/>
            <person name="Cannon S."/>
            <person name="Baek J."/>
            <person name="Rosen B.D."/>
            <person name="Tar'an B."/>
            <person name="Millan T."/>
            <person name="Zhang X."/>
            <person name="Ramsay L.D."/>
            <person name="Iwata A."/>
            <person name="Wang Y."/>
            <person name="Nelson W."/>
            <person name="Farmer A.D."/>
            <person name="Gaur P.M."/>
            <person name="Soderlund C."/>
            <person name="Penmetsa R.V."/>
            <person name="Xu C."/>
            <person name="Bharti A.K."/>
            <person name="He W."/>
            <person name="Winter P."/>
            <person name="Zhao S."/>
            <person name="Hane J.K."/>
            <person name="Carrasquilla-Garcia N."/>
            <person name="Condie J.A."/>
            <person name="Upadhyaya H.D."/>
            <person name="Luo M.C."/>
            <person name="Thudi M."/>
            <person name="Gowda C.L."/>
            <person name="Singh N.P."/>
            <person name="Lichtenzveig J."/>
            <person name="Gali K.K."/>
            <person name="Rubio J."/>
            <person name="Nadarajan N."/>
            <person name="Dolezel J."/>
            <person name="Bansal K.C."/>
            <person name="Xu X."/>
            <person name="Edwards D."/>
            <person name="Zhang G."/>
            <person name="Kahl G."/>
            <person name="Gil J."/>
            <person name="Singh K.B."/>
            <person name="Datta S.K."/>
            <person name="Jackson S.A."/>
            <person name="Wang J."/>
            <person name="Cook D.R."/>
        </authorList>
    </citation>
    <scope>NUCLEOTIDE SEQUENCE [LARGE SCALE GENOMIC DNA]</scope>
    <source>
        <strain evidence="2">cv. CDC Frontier</strain>
    </source>
</reference>
<feature type="domain" description="HD" evidence="1">
    <location>
        <begin position="93"/>
        <end position="231"/>
    </location>
</feature>
<feature type="non-terminal residue" evidence="3">
    <location>
        <position position="1"/>
    </location>
</feature>
<gene>
    <name evidence="3" type="primary">LOC101504743</name>
</gene>
<reference evidence="3" key="2">
    <citation type="submission" date="2025-08" db="UniProtKB">
        <authorList>
            <consortium name="RefSeq"/>
        </authorList>
    </citation>
    <scope>IDENTIFICATION</scope>
    <source>
        <tissue evidence="3">Etiolated seedlings</tissue>
    </source>
</reference>
<dbReference type="STRING" id="3827.A0A3Q7XLT5"/>
<dbReference type="CDD" id="cd00077">
    <property type="entry name" value="HDc"/>
    <property type="match status" value="1"/>
</dbReference>
<dbReference type="PROSITE" id="PS51831">
    <property type="entry name" value="HD"/>
    <property type="match status" value="1"/>
</dbReference>
<dbReference type="GO" id="GO:0005634">
    <property type="term" value="C:nucleus"/>
    <property type="evidence" value="ECO:0007669"/>
    <property type="project" value="TreeGrafter"/>
</dbReference>
<dbReference type="InterPro" id="IPR006674">
    <property type="entry name" value="HD_domain"/>
</dbReference>
<proteinExistence type="predicted"/>
<dbReference type="OrthoDB" id="9991235at2759"/>
<dbReference type="SUPFAM" id="SSF109604">
    <property type="entry name" value="HD-domain/PDEase-like"/>
    <property type="match status" value="1"/>
</dbReference>
<dbReference type="PANTHER" id="PTHR11373">
    <property type="entry name" value="DEOXYNUCLEOSIDE TRIPHOSPHATE TRIPHOSPHOHYDROLASE"/>
    <property type="match status" value="1"/>
</dbReference>
<dbReference type="InterPro" id="IPR050135">
    <property type="entry name" value="dGTPase-like"/>
</dbReference>
<accession>A0A3Q7XLT5</accession>
<dbReference type="InterPro" id="IPR003607">
    <property type="entry name" value="HD/PDEase_dom"/>
</dbReference>
<evidence type="ECO:0000259" key="1">
    <source>
        <dbReference type="PROSITE" id="PS51831"/>
    </source>
</evidence>
<dbReference type="Gene3D" id="1.10.3210.10">
    <property type="entry name" value="Hypothetical protein af1432"/>
    <property type="match status" value="1"/>
</dbReference>